<dbReference type="PROSITE" id="PS50222">
    <property type="entry name" value="EF_HAND_2"/>
    <property type="match status" value="1"/>
</dbReference>
<organism evidence="11 12">
    <name type="scientific">Phytophthora kernoviae</name>
    <dbReference type="NCBI Taxonomy" id="325452"/>
    <lineage>
        <taxon>Eukaryota</taxon>
        <taxon>Sar</taxon>
        <taxon>Stramenopiles</taxon>
        <taxon>Oomycota</taxon>
        <taxon>Peronosporomycetes</taxon>
        <taxon>Peronosporales</taxon>
        <taxon>Peronosporaceae</taxon>
        <taxon>Phytophthora</taxon>
    </lineage>
</organism>
<feature type="domain" description="Myb-like" evidence="9">
    <location>
        <begin position="363"/>
        <end position="434"/>
    </location>
</feature>
<evidence type="ECO:0000256" key="1">
    <source>
        <dbReference type="ARBA" id="ARBA00022679"/>
    </source>
</evidence>
<keyword evidence="1" id="KW-0808">Transferase</keyword>
<dbReference type="SMART" id="SM00220">
    <property type="entry name" value="S_TKc"/>
    <property type="match status" value="1"/>
</dbReference>
<dbReference type="GO" id="GO:0004672">
    <property type="term" value="F:protein kinase activity"/>
    <property type="evidence" value="ECO:0007669"/>
    <property type="project" value="InterPro"/>
</dbReference>
<dbReference type="InterPro" id="IPR000719">
    <property type="entry name" value="Prot_kinase_dom"/>
</dbReference>
<dbReference type="Gene3D" id="1.10.510.10">
    <property type="entry name" value="Transferase(Phosphotransferase) domain 1"/>
    <property type="match status" value="1"/>
</dbReference>
<dbReference type="PROSITE" id="PS00108">
    <property type="entry name" value="PROTEIN_KINASE_ST"/>
    <property type="match status" value="1"/>
</dbReference>
<evidence type="ECO:0000313" key="11">
    <source>
        <dbReference type="EMBL" id="RLN06230.1"/>
    </source>
</evidence>
<feature type="domain" description="EF-hand" evidence="10">
    <location>
        <begin position="164"/>
        <end position="199"/>
    </location>
</feature>
<reference evidence="11 12" key="1">
    <citation type="submission" date="2018-07" db="EMBL/GenBank/DDBJ databases">
        <title>Genome sequencing of oomycete isolates from Chile give support for New Zealand origin for Phytophthora kernoviae and make available the first Nothophytophthora sp. genome.</title>
        <authorList>
            <person name="Studholme D.J."/>
            <person name="Sanfuentes E."/>
            <person name="Panda P."/>
            <person name="Hill R."/>
            <person name="Sambles C."/>
            <person name="Grant M."/>
            <person name="Williams N.M."/>
            <person name="Mcdougal R.L."/>
        </authorList>
    </citation>
    <scope>NUCLEOTIDE SEQUENCE [LARGE SCALE GENOMIC DNA]</scope>
    <source>
        <strain evidence="11">Chile2</strain>
    </source>
</reference>
<evidence type="ECO:0000256" key="4">
    <source>
        <dbReference type="ARBA" id="ARBA00022840"/>
    </source>
</evidence>
<dbReference type="InterPro" id="IPR011992">
    <property type="entry name" value="EF-hand-dom_pair"/>
</dbReference>
<evidence type="ECO:0000313" key="12">
    <source>
        <dbReference type="Proteomes" id="UP000285883"/>
    </source>
</evidence>
<evidence type="ECO:0000259" key="8">
    <source>
        <dbReference type="PROSITE" id="PS50011"/>
    </source>
</evidence>
<keyword evidence="4 6" id="KW-0067">ATP-binding</keyword>
<dbReference type="PANTHER" id="PTHR48016">
    <property type="entry name" value="MAP KINASE KINASE KINASE SSK2-RELATED-RELATED"/>
    <property type="match status" value="1"/>
</dbReference>
<gene>
    <name evidence="11" type="ORF">BBI17_007394</name>
</gene>
<dbReference type="InterPro" id="IPR011009">
    <property type="entry name" value="Kinase-like_dom_sf"/>
</dbReference>
<evidence type="ECO:0000256" key="6">
    <source>
        <dbReference type="PROSITE-ProRule" id="PRU10141"/>
    </source>
</evidence>
<keyword evidence="2 6" id="KW-0547">Nucleotide-binding</keyword>
<feature type="compositionally biased region" description="Acidic residues" evidence="7">
    <location>
        <begin position="576"/>
        <end position="590"/>
    </location>
</feature>
<dbReference type="Gene3D" id="1.10.10.60">
    <property type="entry name" value="Homeodomain-like"/>
    <property type="match status" value="1"/>
</dbReference>
<name>A0A3R7JS03_9STRA</name>
<comment type="similarity">
    <text evidence="5">Belongs to the protein kinase superfamily. Ser/Thr protein kinase family. CDPK subfamily.</text>
</comment>
<dbReference type="GO" id="GO:0005509">
    <property type="term" value="F:calcium ion binding"/>
    <property type="evidence" value="ECO:0007669"/>
    <property type="project" value="InterPro"/>
</dbReference>
<dbReference type="PROSITE" id="PS50090">
    <property type="entry name" value="MYB_LIKE"/>
    <property type="match status" value="1"/>
</dbReference>
<evidence type="ECO:0000256" key="7">
    <source>
        <dbReference type="SAM" id="MobiDB-lite"/>
    </source>
</evidence>
<evidence type="ECO:0000256" key="3">
    <source>
        <dbReference type="ARBA" id="ARBA00022777"/>
    </source>
</evidence>
<dbReference type="SUPFAM" id="SSF56112">
    <property type="entry name" value="Protein kinase-like (PK-like)"/>
    <property type="match status" value="1"/>
</dbReference>
<dbReference type="Pfam" id="PF13837">
    <property type="entry name" value="Myb_DNA-bind_4"/>
    <property type="match status" value="1"/>
</dbReference>
<evidence type="ECO:0000259" key="10">
    <source>
        <dbReference type="PROSITE" id="PS50222"/>
    </source>
</evidence>
<evidence type="ECO:0000256" key="5">
    <source>
        <dbReference type="ARBA" id="ARBA00024334"/>
    </source>
</evidence>
<feature type="region of interest" description="Disordered" evidence="7">
    <location>
        <begin position="200"/>
        <end position="254"/>
    </location>
</feature>
<dbReference type="SUPFAM" id="SSF47473">
    <property type="entry name" value="EF-hand"/>
    <property type="match status" value="1"/>
</dbReference>
<dbReference type="InterPro" id="IPR002048">
    <property type="entry name" value="EF_hand_dom"/>
</dbReference>
<dbReference type="CDD" id="cd00051">
    <property type="entry name" value="EFh"/>
    <property type="match status" value="1"/>
</dbReference>
<dbReference type="EMBL" id="MAYM02001992">
    <property type="protein sequence ID" value="RLN06230.1"/>
    <property type="molecule type" value="Genomic_DNA"/>
</dbReference>
<dbReference type="AlphaFoldDB" id="A0A3R7JS03"/>
<dbReference type="PROSITE" id="PS00107">
    <property type="entry name" value="PROTEIN_KINASE_ATP"/>
    <property type="match status" value="1"/>
</dbReference>
<feature type="domain" description="Protein kinase" evidence="8">
    <location>
        <begin position="596"/>
        <end position="780"/>
    </location>
</feature>
<dbReference type="InterPro" id="IPR044822">
    <property type="entry name" value="Myb_DNA-bind_4"/>
</dbReference>
<evidence type="ECO:0008006" key="13">
    <source>
        <dbReference type="Google" id="ProtNLM"/>
    </source>
</evidence>
<dbReference type="Proteomes" id="UP000285883">
    <property type="component" value="Unassembled WGS sequence"/>
</dbReference>
<accession>A0A3R7JS03</accession>
<proteinExistence type="inferred from homology"/>
<evidence type="ECO:0000256" key="2">
    <source>
        <dbReference type="ARBA" id="ARBA00022741"/>
    </source>
</evidence>
<dbReference type="InterPro" id="IPR001005">
    <property type="entry name" value="SANT/Myb"/>
</dbReference>
<feature type="region of interest" description="Disordered" evidence="7">
    <location>
        <begin position="560"/>
        <end position="590"/>
    </location>
</feature>
<dbReference type="InterPro" id="IPR017441">
    <property type="entry name" value="Protein_kinase_ATP_BS"/>
</dbReference>
<feature type="compositionally biased region" description="Basic and acidic residues" evidence="7">
    <location>
        <begin position="560"/>
        <end position="575"/>
    </location>
</feature>
<protein>
    <recommendedName>
        <fullName evidence="13">Calmodulin</fullName>
    </recommendedName>
</protein>
<dbReference type="Pfam" id="PF00069">
    <property type="entry name" value="Pkinase"/>
    <property type="match status" value="1"/>
</dbReference>
<dbReference type="InterPro" id="IPR050538">
    <property type="entry name" value="MAP_kinase_kinase_kinase"/>
</dbReference>
<dbReference type="InterPro" id="IPR008271">
    <property type="entry name" value="Ser/Thr_kinase_AS"/>
</dbReference>
<dbReference type="PANTHER" id="PTHR48016:SF56">
    <property type="entry name" value="MAPKK KINASE"/>
    <property type="match status" value="1"/>
</dbReference>
<feature type="binding site" evidence="6">
    <location>
        <position position="625"/>
    </location>
    <ligand>
        <name>ATP</name>
        <dbReference type="ChEBI" id="CHEBI:30616"/>
    </ligand>
</feature>
<dbReference type="PROSITE" id="PS50011">
    <property type="entry name" value="PROTEIN_KINASE_DOM"/>
    <property type="match status" value="1"/>
</dbReference>
<sequence length="780" mass="88661">MCRRLGANRILGDGNEIMNVKAFAHALSALDKKLQPKQIHDLTHFVATYCAEAVSCGELISLVSLYHTLAGTPDESTGAEPVCDNNSVESYAAKTIERIRARLFGVTSDCESIGDAPLGNLHVLKPIFNKFLQKKSPWLSGSNDGSVLSKGELRACLQHIGVDVSYQEMDYLFAYFDIDRDGFIDFDLFLDVLGDVSNPLPTLIQRPPSRPSTAKSELKPVNPPVQEPPTLGTASSLQTVRRKKQQVATRVQQPNYRRRNVIHRAIWDLSTRPQTGSSKEGINGRNHFEEIDVERRYRYRAAQLIQSMFRGFRSRQIAMQLRRKLFAQRQRRIEESEPLNIKKRISRNILVKNRSKMSIGATKQERWSTAEVQRLLELRFHDGPEFQLFVNARGRQDKRQAWDRISERLHVELPLPSGDKRSPMQCEQKLNNLRKEYVVNKEGTTGSDMERRLAKVESDVAILRASVQGMSNKMERILAVISDWDIPDRSADRSDSRLDALLAESRAFQESGDVAPKKIPPGLRVEAGSVRRLAIGTNPYAEKHWSNEATTLVLDSEHVSKNARLDDDNERRREGEDGEEDEYSTDDFENDDITEWKKGVSIGAGSYGTVYLARDEETGCLMAVKEIRISEESECAIREATREVELLRSLKHEHIVKYLGCHVDSEAQTLSIFTEWVPGGSLEHNRKLFGGNERVVRRFTHQLLSGVAYLHSKSIIHQDIKPTNILVDQNGVVKIADFAQKERDKRHTETEEAARLRVERERKFQEELAAYRCDSFAGRT</sequence>
<comment type="caution">
    <text evidence="11">The sequence shown here is derived from an EMBL/GenBank/DDBJ whole genome shotgun (WGS) entry which is preliminary data.</text>
</comment>
<keyword evidence="3" id="KW-0418">Kinase</keyword>
<dbReference type="GO" id="GO:0005524">
    <property type="term" value="F:ATP binding"/>
    <property type="evidence" value="ECO:0007669"/>
    <property type="project" value="UniProtKB-UniRule"/>
</dbReference>
<evidence type="ECO:0000259" key="9">
    <source>
        <dbReference type="PROSITE" id="PS50090"/>
    </source>
</evidence>
<dbReference type="Gene3D" id="1.10.238.10">
    <property type="entry name" value="EF-hand"/>
    <property type="match status" value="1"/>
</dbReference>
<dbReference type="PROSITE" id="PS50096">
    <property type="entry name" value="IQ"/>
    <property type="match status" value="1"/>
</dbReference>